<reference evidence="1 2" key="1">
    <citation type="submission" date="2020-03" db="EMBL/GenBank/DDBJ databases">
        <title>Complete genome sequence of sixteen Streptomyces strains facilitates identification of candidate genes involved in plant growth-promotion in grain legumes and cereals.</title>
        <authorList>
            <person name="Gopalakrishnan S."/>
            <person name="Thakur V."/>
            <person name="Saxena R."/>
            <person name="Vadlamudi S."/>
            <person name="Purohit S."/>
            <person name="Kumar V."/>
            <person name="Rathore A."/>
            <person name="Chitikineni A."/>
            <person name="Varshney R.K."/>
        </authorList>
    </citation>
    <scope>NUCLEOTIDE SEQUENCE [LARGE SCALE GENOMIC DNA]</scope>
    <source>
        <strain evidence="1 2">KAI-180</strain>
    </source>
</reference>
<organism evidence="1 2">
    <name type="scientific">Streptomyces odorifer</name>
    <dbReference type="NCBI Taxonomy" id="53450"/>
    <lineage>
        <taxon>Bacteria</taxon>
        <taxon>Bacillati</taxon>
        <taxon>Actinomycetota</taxon>
        <taxon>Actinomycetes</taxon>
        <taxon>Kitasatosporales</taxon>
        <taxon>Streptomycetaceae</taxon>
        <taxon>Streptomyces</taxon>
        <taxon>Streptomyces albidoflavus group</taxon>
    </lineage>
</organism>
<evidence type="ECO:0000313" key="2">
    <source>
        <dbReference type="Proteomes" id="UP000540128"/>
    </source>
</evidence>
<name>A0A7Y6F535_9ACTN</name>
<keyword evidence="2" id="KW-1185">Reference proteome</keyword>
<accession>A0A7Y6F535</accession>
<gene>
    <name evidence="1" type="ORF">G6W59_27575</name>
</gene>
<dbReference type="RefSeq" id="WP_191835171.1">
    <property type="nucleotide sequence ID" value="NZ_JAANNT010000035.1"/>
</dbReference>
<evidence type="ECO:0000313" key="1">
    <source>
        <dbReference type="EMBL" id="NUV32006.1"/>
    </source>
</evidence>
<proteinExistence type="predicted"/>
<comment type="caution">
    <text evidence="1">The sequence shown here is derived from an EMBL/GenBank/DDBJ whole genome shotgun (WGS) entry which is preliminary data.</text>
</comment>
<dbReference type="AlphaFoldDB" id="A0A7Y6F535"/>
<dbReference type="EMBL" id="JAANNT010000035">
    <property type="protein sequence ID" value="NUV32006.1"/>
    <property type="molecule type" value="Genomic_DNA"/>
</dbReference>
<protein>
    <submittedName>
        <fullName evidence="1">Uncharacterized protein</fullName>
    </submittedName>
</protein>
<dbReference type="Proteomes" id="UP000540128">
    <property type="component" value="Unassembled WGS sequence"/>
</dbReference>
<sequence>MTGRGPVPVEGRCHRCRQPRPLFPYKPVHDCIADIGRVDLVDAAVHIAGLEDQDDIWCTARIERRPRLLCVPCHDRDHAAELDHMKEYDL</sequence>